<dbReference type="InParanoid" id="A0A2P5E6I5"/>
<reference evidence="3" key="1">
    <citation type="submission" date="2016-06" db="EMBL/GenBank/DDBJ databases">
        <title>Parallel loss of symbiosis genes in relatives of nitrogen-fixing non-legume Parasponia.</title>
        <authorList>
            <person name="Van Velzen R."/>
            <person name="Holmer R."/>
            <person name="Bu F."/>
            <person name="Rutten L."/>
            <person name="Van Zeijl A."/>
            <person name="Liu W."/>
            <person name="Santuari L."/>
            <person name="Cao Q."/>
            <person name="Sharma T."/>
            <person name="Shen D."/>
            <person name="Roswanjaya Y."/>
            <person name="Wardhani T."/>
            <person name="Kalhor M.S."/>
            <person name="Jansen J."/>
            <person name="Van den Hoogen J."/>
            <person name="Gungor B."/>
            <person name="Hartog M."/>
            <person name="Hontelez J."/>
            <person name="Verver J."/>
            <person name="Yang W.-C."/>
            <person name="Schijlen E."/>
            <person name="Repin R."/>
            <person name="Schilthuizen M."/>
            <person name="Schranz E."/>
            <person name="Heidstra R."/>
            <person name="Miyata K."/>
            <person name="Fedorova E."/>
            <person name="Kohlen W."/>
            <person name="Bisseling T."/>
            <person name="Smit S."/>
            <person name="Geurts R."/>
        </authorList>
    </citation>
    <scope>NUCLEOTIDE SEQUENCE [LARGE SCALE GENOMIC DNA]</scope>
    <source>
        <strain evidence="3">cv. RG33-2</strain>
    </source>
</reference>
<evidence type="ECO:0000256" key="1">
    <source>
        <dbReference type="SAM" id="MobiDB-lite"/>
    </source>
</evidence>
<comment type="caution">
    <text evidence="2">The sequence shown here is derived from an EMBL/GenBank/DDBJ whole genome shotgun (WGS) entry which is preliminary data.</text>
</comment>
<keyword evidence="3" id="KW-1185">Reference proteome</keyword>
<evidence type="ECO:0000313" key="2">
    <source>
        <dbReference type="EMBL" id="PON81172.1"/>
    </source>
</evidence>
<feature type="non-terminal residue" evidence="2">
    <location>
        <position position="1"/>
    </location>
</feature>
<dbReference type="EMBL" id="JXTC01000223">
    <property type="protein sequence ID" value="PON81172.1"/>
    <property type="molecule type" value="Genomic_DNA"/>
</dbReference>
<dbReference type="AlphaFoldDB" id="A0A2P5E6I5"/>
<dbReference type="Proteomes" id="UP000237000">
    <property type="component" value="Unassembled WGS sequence"/>
</dbReference>
<proteinExistence type="predicted"/>
<sequence>NSLRPGLIQYRWILPQIRPASFIVGQTRTIRGRTPVPRRGKLPCIFISNEIKPFTPITYLEKEKSCPMEMGSSRIAAEGSSAQGRRRNLHKGSESTNQWQLERSSRFLL</sequence>
<name>A0A2P5E6I5_TREOI</name>
<gene>
    <name evidence="2" type="ORF">TorRG33x02_230560</name>
</gene>
<protein>
    <submittedName>
        <fullName evidence="2">Uncharacterized protein</fullName>
    </submittedName>
</protein>
<dbReference type="OrthoDB" id="10490271at2759"/>
<feature type="region of interest" description="Disordered" evidence="1">
    <location>
        <begin position="70"/>
        <end position="109"/>
    </location>
</feature>
<organism evidence="2 3">
    <name type="scientific">Trema orientale</name>
    <name type="common">Charcoal tree</name>
    <name type="synonym">Celtis orientalis</name>
    <dbReference type="NCBI Taxonomy" id="63057"/>
    <lineage>
        <taxon>Eukaryota</taxon>
        <taxon>Viridiplantae</taxon>
        <taxon>Streptophyta</taxon>
        <taxon>Embryophyta</taxon>
        <taxon>Tracheophyta</taxon>
        <taxon>Spermatophyta</taxon>
        <taxon>Magnoliopsida</taxon>
        <taxon>eudicotyledons</taxon>
        <taxon>Gunneridae</taxon>
        <taxon>Pentapetalae</taxon>
        <taxon>rosids</taxon>
        <taxon>fabids</taxon>
        <taxon>Rosales</taxon>
        <taxon>Cannabaceae</taxon>
        <taxon>Trema</taxon>
    </lineage>
</organism>
<evidence type="ECO:0000313" key="3">
    <source>
        <dbReference type="Proteomes" id="UP000237000"/>
    </source>
</evidence>
<accession>A0A2P5E6I5</accession>